<accession>A0A9D2D0R2</accession>
<dbReference type="GO" id="GO:0009002">
    <property type="term" value="F:serine-type D-Ala-D-Ala carboxypeptidase activity"/>
    <property type="evidence" value="ECO:0007669"/>
    <property type="project" value="InterPro"/>
</dbReference>
<keyword evidence="4" id="KW-0133">Cell shape</keyword>
<protein>
    <submittedName>
        <fullName evidence="12">D-alanyl-D-alanine carboxypeptidase</fullName>
    </submittedName>
</protein>
<gene>
    <name evidence="12" type="ORF">IAA08_00705</name>
</gene>
<reference evidence="12" key="2">
    <citation type="submission" date="2021-04" db="EMBL/GenBank/DDBJ databases">
        <authorList>
            <person name="Gilroy R."/>
        </authorList>
    </citation>
    <scope>NUCLEOTIDE SEQUENCE</scope>
    <source>
        <strain evidence="12">CHK192-9172</strain>
    </source>
</reference>
<proteinExistence type="inferred from homology"/>
<feature type="signal peptide" evidence="10">
    <location>
        <begin position="1"/>
        <end position="16"/>
    </location>
</feature>
<evidence type="ECO:0000256" key="9">
    <source>
        <dbReference type="RuleBase" id="RU004016"/>
    </source>
</evidence>
<keyword evidence="2 10" id="KW-0732">Signal</keyword>
<keyword evidence="6" id="KW-0961">Cell wall biogenesis/degradation</keyword>
<evidence type="ECO:0000313" key="12">
    <source>
        <dbReference type="EMBL" id="HIZ06437.1"/>
    </source>
</evidence>
<dbReference type="PANTHER" id="PTHR21581">
    <property type="entry name" value="D-ALANYL-D-ALANINE CARBOXYPEPTIDASE"/>
    <property type="match status" value="1"/>
</dbReference>
<dbReference type="InterPro" id="IPR018044">
    <property type="entry name" value="Peptidase_S11"/>
</dbReference>
<dbReference type="GO" id="GO:0071555">
    <property type="term" value="P:cell wall organization"/>
    <property type="evidence" value="ECO:0007669"/>
    <property type="project" value="UniProtKB-KW"/>
</dbReference>
<dbReference type="InterPro" id="IPR012338">
    <property type="entry name" value="Beta-lactam/transpept-like"/>
</dbReference>
<keyword evidence="12" id="KW-0121">Carboxypeptidase</keyword>
<dbReference type="GO" id="GO:0006508">
    <property type="term" value="P:proteolysis"/>
    <property type="evidence" value="ECO:0007669"/>
    <property type="project" value="InterPro"/>
</dbReference>
<organism evidence="12 13">
    <name type="scientific">Candidatus Eubacterium avistercoris</name>
    <dbReference type="NCBI Taxonomy" id="2838567"/>
    <lineage>
        <taxon>Bacteria</taxon>
        <taxon>Bacillati</taxon>
        <taxon>Bacillota</taxon>
        <taxon>Clostridia</taxon>
        <taxon>Eubacteriales</taxon>
        <taxon>Eubacteriaceae</taxon>
        <taxon>Eubacterium</taxon>
    </lineage>
</organism>
<evidence type="ECO:0000256" key="6">
    <source>
        <dbReference type="ARBA" id="ARBA00023316"/>
    </source>
</evidence>
<evidence type="ECO:0000256" key="10">
    <source>
        <dbReference type="SAM" id="SignalP"/>
    </source>
</evidence>
<sequence length="369" mass="40345">MLICAVSLAFSLPGFCAGENAAASGQSQEDLGLYAKAAALMDGETGRVLYGKNEKEFMPNASTTKILTCILAIENGSPDQICTASEYACTMPETKCGFSQGDRFYLKDLLYSLMLESHNDSAVVIAESIGGSVEKFADMMNAKASEIGCENSHFITPNGLDASDETSGHGTTAADLARIMNYCRKNDTFLEITRTKNYSFEDLDKKHTYQLSNKNSFLDMESGALTGKTGYTSKAGYCYVCAYQKNGRTYTIALLACGWPNHKNYKWSDSRKLIAYGNENYEKEDIFLKNPNKRLASLAVTGAVSSKGGVYSYPGEVKITKENKKLLCLLSENDQVTVSYEGPEQLRAPLKKGLEAGTEKYYINGVYVG</sequence>
<evidence type="ECO:0000256" key="8">
    <source>
        <dbReference type="PIRSR" id="PIRSR618044-2"/>
    </source>
</evidence>
<evidence type="ECO:0000313" key="13">
    <source>
        <dbReference type="Proteomes" id="UP000824024"/>
    </source>
</evidence>
<keyword evidence="3" id="KW-0378">Hydrolase</keyword>
<dbReference type="GO" id="GO:0008360">
    <property type="term" value="P:regulation of cell shape"/>
    <property type="evidence" value="ECO:0007669"/>
    <property type="project" value="UniProtKB-KW"/>
</dbReference>
<name>A0A9D2D0R2_9FIRM</name>
<feature type="active site" description="Acyl-ester intermediate" evidence="7">
    <location>
        <position position="62"/>
    </location>
</feature>
<dbReference type="PRINTS" id="PR00725">
    <property type="entry name" value="DADACBPTASE1"/>
</dbReference>
<feature type="active site" evidence="7">
    <location>
        <position position="117"/>
    </location>
</feature>
<dbReference type="Gene3D" id="3.40.710.10">
    <property type="entry name" value="DD-peptidase/beta-lactamase superfamily"/>
    <property type="match status" value="1"/>
</dbReference>
<keyword evidence="5" id="KW-0573">Peptidoglycan synthesis</keyword>
<dbReference type="AlphaFoldDB" id="A0A9D2D0R2"/>
<evidence type="ECO:0000256" key="2">
    <source>
        <dbReference type="ARBA" id="ARBA00022729"/>
    </source>
</evidence>
<evidence type="ECO:0000259" key="11">
    <source>
        <dbReference type="Pfam" id="PF00768"/>
    </source>
</evidence>
<feature type="chain" id="PRO_5039065950" evidence="10">
    <location>
        <begin position="17"/>
        <end position="369"/>
    </location>
</feature>
<reference evidence="12" key="1">
    <citation type="journal article" date="2021" name="PeerJ">
        <title>Extensive microbial diversity within the chicken gut microbiome revealed by metagenomics and culture.</title>
        <authorList>
            <person name="Gilroy R."/>
            <person name="Ravi A."/>
            <person name="Getino M."/>
            <person name="Pursley I."/>
            <person name="Horton D.L."/>
            <person name="Alikhan N.F."/>
            <person name="Baker D."/>
            <person name="Gharbi K."/>
            <person name="Hall N."/>
            <person name="Watson M."/>
            <person name="Adriaenssens E.M."/>
            <person name="Foster-Nyarko E."/>
            <person name="Jarju S."/>
            <person name="Secka A."/>
            <person name="Antonio M."/>
            <person name="Oren A."/>
            <person name="Chaudhuri R.R."/>
            <person name="La Ragione R."/>
            <person name="Hildebrand F."/>
            <person name="Pallen M.J."/>
        </authorList>
    </citation>
    <scope>NUCLEOTIDE SEQUENCE</scope>
    <source>
        <strain evidence="12">CHK192-9172</strain>
    </source>
</reference>
<dbReference type="EMBL" id="DXCH01000020">
    <property type="protein sequence ID" value="HIZ06437.1"/>
    <property type="molecule type" value="Genomic_DNA"/>
</dbReference>
<evidence type="ECO:0000256" key="4">
    <source>
        <dbReference type="ARBA" id="ARBA00022960"/>
    </source>
</evidence>
<dbReference type="Pfam" id="PF00768">
    <property type="entry name" value="Peptidase_S11"/>
    <property type="match status" value="1"/>
</dbReference>
<feature type="binding site" evidence="8">
    <location>
        <position position="228"/>
    </location>
    <ligand>
        <name>substrate</name>
    </ligand>
</feature>
<evidence type="ECO:0000256" key="1">
    <source>
        <dbReference type="ARBA" id="ARBA00007164"/>
    </source>
</evidence>
<dbReference type="GO" id="GO:0009252">
    <property type="term" value="P:peptidoglycan biosynthetic process"/>
    <property type="evidence" value="ECO:0007669"/>
    <property type="project" value="UniProtKB-KW"/>
</dbReference>
<feature type="non-terminal residue" evidence="12">
    <location>
        <position position="369"/>
    </location>
</feature>
<evidence type="ECO:0000256" key="3">
    <source>
        <dbReference type="ARBA" id="ARBA00022801"/>
    </source>
</evidence>
<feature type="active site" description="Proton acceptor" evidence="7">
    <location>
        <position position="65"/>
    </location>
</feature>
<comment type="similarity">
    <text evidence="1 9">Belongs to the peptidase S11 family.</text>
</comment>
<evidence type="ECO:0000256" key="5">
    <source>
        <dbReference type="ARBA" id="ARBA00022984"/>
    </source>
</evidence>
<feature type="domain" description="Peptidase S11 D-alanyl-D-alanine carboxypeptidase A N-terminal" evidence="11">
    <location>
        <begin position="32"/>
        <end position="248"/>
    </location>
</feature>
<keyword evidence="12" id="KW-0645">Protease</keyword>
<evidence type="ECO:0000256" key="7">
    <source>
        <dbReference type="PIRSR" id="PIRSR618044-1"/>
    </source>
</evidence>
<dbReference type="PANTHER" id="PTHR21581:SF33">
    <property type="entry name" value="D-ALANYL-D-ALANINE CARBOXYPEPTIDASE DACB"/>
    <property type="match status" value="1"/>
</dbReference>
<dbReference type="Proteomes" id="UP000824024">
    <property type="component" value="Unassembled WGS sequence"/>
</dbReference>
<dbReference type="SUPFAM" id="SSF56601">
    <property type="entry name" value="beta-lactamase/transpeptidase-like"/>
    <property type="match status" value="1"/>
</dbReference>
<dbReference type="InterPro" id="IPR001967">
    <property type="entry name" value="Peptidase_S11_N"/>
</dbReference>
<comment type="caution">
    <text evidence="12">The sequence shown here is derived from an EMBL/GenBank/DDBJ whole genome shotgun (WGS) entry which is preliminary data.</text>
</comment>